<sequence>MYFSTSIDSQKLLKNKKKRFTKSTKKQQSSLIAASFYSLLWG</sequence>
<evidence type="ECO:0000313" key="2">
    <source>
        <dbReference type="Proteomes" id="UP000004835"/>
    </source>
</evidence>
<reference evidence="1 2" key="1">
    <citation type="submission" date="2011-01" db="EMBL/GenBank/DDBJ databases">
        <authorList>
            <person name="Muzny D."/>
            <person name="Qin X."/>
            <person name="Deng J."/>
            <person name="Jiang H."/>
            <person name="Liu Y."/>
            <person name="Qu J."/>
            <person name="Song X.-Z."/>
            <person name="Zhang L."/>
            <person name="Thornton R."/>
            <person name="Coyle M."/>
            <person name="Francisco L."/>
            <person name="Jackson L."/>
            <person name="Javaid M."/>
            <person name="Korchina V."/>
            <person name="Kovar C."/>
            <person name="Mata R."/>
            <person name="Mathew T."/>
            <person name="Ngo R."/>
            <person name="Nguyen L."/>
            <person name="Nguyen N."/>
            <person name="Okwuonu G."/>
            <person name="Ongeri F."/>
            <person name="Pham C."/>
            <person name="Simmons D."/>
            <person name="Wilczek-Boney K."/>
            <person name="Hale W."/>
            <person name="Jakkamsetti A."/>
            <person name="Pham P."/>
            <person name="Ruth R."/>
            <person name="San Lucas F."/>
            <person name="Warren J."/>
            <person name="Zhang J."/>
            <person name="Zhao Z."/>
            <person name="Zhou C."/>
            <person name="Zhu D."/>
            <person name="Lee S."/>
            <person name="Bess C."/>
            <person name="Blankenburg K."/>
            <person name="Forbes L."/>
            <person name="Fu Q."/>
            <person name="Gubbala S."/>
            <person name="Hirani K."/>
            <person name="Jayaseelan J.C."/>
            <person name="Lara F."/>
            <person name="Munidasa M."/>
            <person name="Palculict T."/>
            <person name="Patil S."/>
            <person name="Pu L.-L."/>
            <person name="Saada N."/>
            <person name="Tang L."/>
            <person name="Weissenberger G."/>
            <person name="Zhu Y."/>
            <person name="Hemphill L."/>
            <person name="Shang Y."/>
            <person name="Youmans B."/>
            <person name="Ayvaz T."/>
            <person name="Ross M."/>
            <person name="Santibanez J."/>
            <person name="Aqrawi P."/>
            <person name="Gross S."/>
            <person name="Joshi V."/>
            <person name="Fowler G."/>
            <person name="Nazareth L."/>
            <person name="Reid J."/>
            <person name="Worley K."/>
            <person name="Petrosino J."/>
            <person name="Highlander S."/>
            <person name="Gibbs R."/>
        </authorList>
    </citation>
    <scope>NUCLEOTIDE SEQUENCE [LARGE SCALE GENOMIC DNA]</scope>
    <source>
        <strain evidence="1 2">ATCC 12755</strain>
    </source>
</reference>
<gene>
    <name evidence="1" type="ORF">HMPREF9087_0241</name>
</gene>
<name>F0EGE4_ENTCA</name>
<organism evidence="1 2">
    <name type="scientific">Enterococcus casseliflavus ATCC 12755</name>
    <dbReference type="NCBI Taxonomy" id="888066"/>
    <lineage>
        <taxon>Bacteria</taxon>
        <taxon>Bacillati</taxon>
        <taxon>Bacillota</taxon>
        <taxon>Bacilli</taxon>
        <taxon>Lactobacillales</taxon>
        <taxon>Enterococcaceae</taxon>
        <taxon>Enterococcus</taxon>
    </lineage>
</organism>
<comment type="caution">
    <text evidence="1">The sequence shown here is derived from an EMBL/GenBank/DDBJ whole genome shotgun (WGS) entry which is preliminary data.</text>
</comment>
<dbReference type="HOGENOM" id="CLU_3250862_0_0_9"/>
<dbReference type="Proteomes" id="UP000004835">
    <property type="component" value="Unassembled WGS sequence"/>
</dbReference>
<proteinExistence type="predicted"/>
<evidence type="ECO:0000313" key="1">
    <source>
        <dbReference type="EMBL" id="EGC70864.1"/>
    </source>
</evidence>
<protein>
    <submittedName>
        <fullName evidence="1">Uncharacterized protein</fullName>
    </submittedName>
</protein>
<dbReference type="EMBL" id="AEWT01000002">
    <property type="protein sequence ID" value="EGC70864.1"/>
    <property type="molecule type" value="Genomic_DNA"/>
</dbReference>
<accession>F0EGE4</accession>
<dbReference type="AlphaFoldDB" id="F0EGE4"/>